<dbReference type="SUPFAM" id="SSF52540">
    <property type="entry name" value="P-loop containing nucleoside triphosphate hydrolases"/>
    <property type="match status" value="1"/>
</dbReference>
<dbReference type="InterPro" id="IPR003959">
    <property type="entry name" value="ATPase_AAA_core"/>
</dbReference>
<dbReference type="RefSeq" id="WP_221024108.1">
    <property type="nucleotide sequence ID" value="NZ_JAIEZQ010000001.1"/>
</dbReference>
<sequence>MVEHPLVSKISITGLFGHLDHDIEFRSSDPTILTGLNGAGKTHVLHILRALTVCDALSLGALPFHVATLTYSTGDQVAAERLVNDDGTSVQLRHKNPRGVEGKPLTVQMPSDDDIRASLPPWIHRVGDRYRDERNGDYLTLAAVRAYAPSRNVLSPEVQWGLEQLRHEVPNMPSFIIDTRRLDVSPPEDDPAWRNGRSASGRNATSRIEHYLERVTAQMDRARRNAIRSSQQADISFAERALASARKTVNEPALRERYNQVVAQYNDLGRNGLTVGDAPIPFPEKTNPTVRRILDPFVEDWEKRLAPLVPLNEKIKLFRALLDDKLESSFKRTSAHAQGIHITDIHGRRLNVNRLSSGEQHLLALYTRLLFDTRRGTLVLIDEPEISLHPAWQHAFVRDIDRVAELVPMQVVIATHSPSIVNERWDLEEPLSISAPPDPGRDEDQSEAFLGVDDDADE</sequence>
<dbReference type="PANTHER" id="PTHR43581:SF2">
    <property type="entry name" value="EXCINUCLEASE ATPASE SUBUNIT"/>
    <property type="match status" value="1"/>
</dbReference>
<evidence type="ECO:0000259" key="2">
    <source>
        <dbReference type="Pfam" id="PF13304"/>
    </source>
</evidence>
<dbReference type="Pfam" id="PF13304">
    <property type="entry name" value="AAA_21"/>
    <property type="match status" value="1"/>
</dbReference>
<organism evidence="3 4">
    <name type="scientific">Nocardioides jiangsuensis</name>
    <dbReference type="NCBI Taxonomy" id="2866161"/>
    <lineage>
        <taxon>Bacteria</taxon>
        <taxon>Bacillati</taxon>
        <taxon>Actinomycetota</taxon>
        <taxon>Actinomycetes</taxon>
        <taxon>Propionibacteriales</taxon>
        <taxon>Nocardioidaceae</taxon>
        <taxon>Nocardioides</taxon>
    </lineage>
</organism>
<gene>
    <name evidence="3" type="ORF">K1X13_06345</name>
</gene>
<proteinExistence type="predicted"/>
<feature type="domain" description="ATPase AAA-type core" evidence="2">
    <location>
        <begin position="31"/>
        <end position="422"/>
    </location>
</feature>
<name>A0ABS7RHB1_9ACTN</name>
<accession>A0ABS7RHB1</accession>
<feature type="region of interest" description="Disordered" evidence="1">
    <location>
        <begin position="428"/>
        <end position="458"/>
    </location>
</feature>
<evidence type="ECO:0000256" key="1">
    <source>
        <dbReference type="SAM" id="MobiDB-lite"/>
    </source>
</evidence>
<keyword evidence="4" id="KW-1185">Reference proteome</keyword>
<dbReference type="PANTHER" id="PTHR43581">
    <property type="entry name" value="ATP/GTP PHOSPHATASE"/>
    <property type="match status" value="1"/>
</dbReference>
<reference evidence="3 4" key="1">
    <citation type="submission" date="2021-08" db="EMBL/GenBank/DDBJ databases">
        <title>Nocardioides bacterium WL0053 sp. nov., isolated from the sediment.</title>
        <authorList>
            <person name="Wang L."/>
            <person name="Zhang D."/>
            <person name="Zhang A."/>
        </authorList>
    </citation>
    <scope>NUCLEOTIDE SEQUENCE [LARGE SCALE GENOMIC DNA]</scope>
    <source>
        <strain evidence="3 4">WL0053</strain>
    </source>
</reference>
<evidence type="ECO:0000313" key="3">
    <source>
        <dbReference type="EMBL" id="MBY9074433.1"/>
    </source>
</evidence>
<dbReference type="Proteomes" id="UP000754710">
    <property type="component" value="Unassembled WGS sequence"/>
</dbReference>
<protein>
    <submittedName>
        <fullName evidence="3">AAA family ATPase</fullName>
    </submittedName>
</protein>
<evidence type="ECO:0000313" key="4">
    <source>
        <dbReference type="Proteomes" id="UP000754710"/>
    </source>
</evidence>
<dbReference type="InterPro" id="IPR051396">
    <property type="entry name" value="Bact_Antivir_Def_Nuclease"/>
</dbReference>
<comment type="caution">
    <text evidence="3">The sequence shown here is derived from an EMBL/GenBank/DDBJ whole genome shotgun (WGS) entry which is preliminary data.</text>
</comment>
<dbReference type="InterPro" id="IPR027417">
    <property type="entry name" value="P-loop_NTPase"/>
</dbReference>
<dbReference type="EMBL" id="JAIEZQ010000001">
    <property type="protein sequence ID" value="MBY9074433.1"/>
    <property type="molecule type" value="Genomic_DNA"/>
</dbReference>
<dbReference type="Gene3D" id="3.40.50.300">
    <property type="entry name" value="P-loop containing nucleotide triphosphate hydrolases"/>
    <property type="match status" value="1"/>
</dbReference>